<accession>A0A8E6B9P4</accession>
<feature type="transmembrane region" description="Helical" evidence="1">
    <location>
        <begin position="20"/>
        <end position="37"/>
    </location>
</feature>
<keyword evidence="1" id="KW-0812">Transmembrane</keyword>
<evidence type="ECO:0000313" key="3">
    <source>
        <dbReference type="Proteomes" id="UP000676194"/>
    </source>
</evidence>
<organism evidence="2 3">
    <name type="scientific">Telmatocola sphagniphila</name>
    <dbReference type="NCBI Taxonomy" id="1123043"/>
    <lineage>
        <taxon>Bacteria</taxon>
        <taxon>Pseudomonadati</taxon>
        <taxon>Planctomycetota</taxon>
        <taxon>Planctomycetia</taxon>
        <taxon>Gemmatales</taxon>
        <taxon>Gemmataceae</taxon>
    </lineage>
</organism>
<keyword evidence="3" id="KW-1185">Reference proteome</keyword>
<evidence type="ECO:0000313" key="2">
    <source>
        <dbReference type="EMBL" id="QVL33974.1"/>
    </source>
</evidence>
<dbReference type="Proteomes" id="UP000676194">
    <property type="component" value="Chromosome"/>
</dbReference>
<dbReference type="AlphaFoldDB" id="A0A8E6B9P4"/>
<evidence type="ECO:0000256" key="1">
    <source>
        <dbReference type="SAM" id="Phobius"/>
    </source>
</evidence>
<gene>
    <name evidence="2" type="ORF">KIH39_08730</name>
</gene>
<dbReference type="KEGG" id="tsph:KIH39_08730"/>
<dbReference type="EMBL" id="CP074694">
    <property type="protein sequence ID" value="QVL33974.1"/>
    <property type="molecule type" value="Genomic_DNA"/>
</dbReference>
<proteinExistence type="predicted"/>
<protein>
    <submittedName>
        <fullName evidence="2">Uncharacterized protein</fullName>
    </submittedName>
</protein>
<keyword evidence="1" id="KW-1133">Transmembrane helix</keyword>
<sequence length="145" mass="17067">MYDSFQAVKPEDKLTFQQRIKVGSILLLLIGLIYFGSDRIKHSRKMLGSRILLTNEALLYVTEQTTKIFPWKELKCFRQDRIKGTNEKHPGYPAMNRDMKCSILRIDGEQFDYDFDTIENHQALTRLIYDALKGTDIPWEFQEKS</sequence>
<reference evidence="2" key="1">
    <citation type="submission" date="2021-05" db="EMBL/GenBank/DDBJ databases">
        <title>Complete genome sequence of the cellulolytic planctomycete Telmatocola sphagniphila SP2T and characterization of the first cellulase from planctomycetes.</title>
        <authorList>
            <person name="Rakitin A.L."/>
            <person name="Beletsky A.V."/>
            <person name="Naumoff D.G."/>
            <person name="Kulichevskaya I.S."/>
            <person name="Mardanov A.V."/>
            <person name="Ravin N.V."/>
            <person name="Dedysh S.N."/>
        </authorList>
    </citation>
    <scope>NUCLEOTIDE SEQUENCE</scope>
    <source>
        <strain evidence="2">SP2T</strain>
    </source>
</reference>
<name>A0A8E6B9P4_9BACT</name>
<keyword evidence="1" id="KW-0472">Membrane</keyword>
<dbReference type="RefSeq" id="WP_213498950.1">
    <property type="nucleotide sequence ID" value="NZ_CP074694.1"/>
</dbReference>